<keyword evidence="8" id="KW-0472">Membrane</keyword>
<comment type="caution">
    <text evidence="10">The sequence shown here is derived from an EMBL/GenBank/DDBJ whole genome shotgun (WGS) entry which is preliminary data.</text>
</comment>
<dbReference type="InterPro" id="IPR000868">
    <property type="entry name" value="Isochorismatase-like_dom"/>
</dbReference>
<feature type="domain" description="Isochorismatase-like" evidence="9">
    <location>
        <begin position="86"/>
        <end position="223"/>
    </location>
</feature>
<dbReference type="InterPro" id="IPR052347">
    <property type="entry name" value="Isochorismatase_Nicotinamidase"/>
</dbReference>
<keyword evidence="4" id="KW-0378">Hydrolase</keyword>
<reference evidence="10 11" key="1">
    <citation type="submission" date="2018-04" db="EMBL/GenBank/DDBJ databases">
        <title>The genome of golden apple snail Pomacea canaliculata provides insight into stress tolerance and invasive adaptation.</title>
        <authorList>
            <person name="Liu C."/>
            <person name="Liu B."/>
            <person name="Ren Y."/>
            <person name="Zhang Y."/>
            <person name="Wang H."/>
            <person name="Li S."/>
            <person name="Jiang F."/>
            <person name="Yin L."/>
            <person name="Zhang G."/>
            <person name="Qian W."/>
            <person name="Fan W."/>
        </authorList>
    </citation>
    <scope>NUCLEOTIDE SEQUENCE [LARGE SCALE GENOMIC DNA]</scope>
    <source>
        <strain evidence="10">SZHN2017</strain>
        <tissue evidence="10">Muscle</tissue>
    </source>
</reference>
<name>A0A2T7PWC4_POMCA</name>
<dbReference type="GO" id="GO:0008936">
    <property type="term" value="F:nicotinamidase activity"/>
    <property type="evidence" value="ECO:0007669"/>
    <property type="project" value="UniProtKB-EC"/>
</dbReference>
<evidence type="ECO:0000256" key="8">
    <source>
        <dbReference type="SAM" id="Phobius"/>
    </source>
</evidence>
<sequence length="317" mass="35214">MEEINAGLHLHNVIPVINKLRHDYEDKFSLVILSQDWHCPNHVSFASQHVGADPMSQISLTYDDKGKTALQRNRVSSPLPTVDCSTVDVNKQRKVTQTLWPDHCVQNITSGPTSSKISSLLTRKDTDIVIRKGDTCEIDSYSAFNDNGEFRQTPLHNILKNHGIRLVVVAGLALDYCVYFTSKDAVKLGYKVFTVLDACRGVAPDSQIAAMEDMKKAGIELVQSGDLEGALQDTSEGGSYTLDIILLMAAAVCITVYTVFVFDLWGTPHDDKSETSDYVYNTKMTKQVEMVAFGEHAKSCWFSFCLTKVCCPEFLVT</sequence>
<evidence type="ECO:0000256" key="4">
    <source>
        <dbReference type="ARBA" id="ARBA00022801"/>
    </source>
</evidence>
<dbReference type="PANTHER" id="PTHR11080">
    <property type="entry name" value="PYRAZINAMIDASE/NICOTINAMIDASE"/>
    <property type="match status" value="1"/>
</dbReference>
<dbReference type="AlphaFoldDB" id="A0A2T7PWC4"/>
<proteinExistence type="inferred from homology"/>
<comment type="similarity">
    <text evidence="1">Belongs to the isochorismatase family.</text>
</comment>
<keyword evidence="11" id="KW-1185">Reference proteome</keyword>
<evidence type="ECO:0000259" key="9">
    <source>
        <dbReference type="Pfam" id="PF00857"/>
    </source>
</evidence>
<organism evidence="10 11">
    <name type="scientific">Pomacea canaliculata</name>
    <name type="common">Golden apple snail</name>
    <dbReference type="NCBI Taxonomy" id="400727"/>
    <lineage>
        <taxon>Eukaryota</taxon>
        <taxon>Metazoa</taxon>
        <taxon>Spiralia</taxon>
        <taxon>Lophotrochozoa</taxon>
        <taxon>Mollusca</taxon>
        <taxon>Gastropoda</taxon>
        <taxon>Caenogastropoda</taxon>
        <taxon>Architaenioglossa</taxon>
        <taxon>Ampullarioidea</taxon>
        <taxon>Ampullariidae</taxon>
        <taxon>Pomacea</taxon>
    </lineage>
</organism>
<dbReference type="STRING" id="400727.A0A2T7PWC4"/>
<dbReference type="Pfam" id="PF00857">
    <property type="entry name" value="Isochorismatase"/>
    <property type="match status" value="1"/>
</dbReference>
<feature type="transmembrane region" description="Helical" evidence="8">
    <location>
        <begin position="244"/>
        <end position="265"/>
    </location>
</feature>
<evidence type="ECO:0000313" key="10">
    <source>
        <dbReference type="EMBL" id="PVD37722.1"/>
    </source>
</evidence>
<keyword evidence="3" id="KW-0479">Metal-binding</keyword>
<dbReference type="GO" id="GO:0019363">
    <property type="term" value="P:pyridine nucleotide biosynthetic process"/>
    <property type="evidence" value="ECO:0007669"/>
    <property type="project" value="UniProtKB-KW"/>
</dbReference>
<keyword evidence="8" id="KW-1133">Transmembrane helix</keyword>
<evidence type="ECO:0000256" key="6">
    <source>
        <dbReference type="ARBA" id="ARBA00039017"/>
    </source>
</evidence>
<evidence type="ECO:0000256" key="2">
    <source>
        <dbReference type="ARBA" id="ARBA00022642"/>
    </source>
</evidence>
<protein>
    <recommendedName>
        <fullName evidence="6">nicotinamidase</fullName>
        <ecNumber evidence="6">3.5.1.19</ecNumber>
    </recommendedName>
    <alternativeName>
        <fullName evidence="7">Nicotinamide deamidase</fullName>
    </alternativeName>
</protein>
<evidence type="ECO:0000256" key="7">
    <source>
        <dbReference type="ARBA" id="ARBA00043224"/>
    </source>
</evidence>
<dbReference type="PANTHER" id="PTHR11080:SF2">
    <property type="entry name" value="LD05707P"/>
    <property type="match status" value="1"/>
</dbReference>
<accession>A0A2T7PWC4</accession>
<keyword evidence="8" id="KW-0812">Transmembrane</keyword>
<dbReference type="EMBL" id="PZQS01000001">
    <property type="protein sequence ID" value="PVD37722.1"/>
    <property type="molecule type" value="Genomic_DNA"/>
</dbReference>
<evidence type="ECO:0000256" key="5">
    <source>
        <dbReference type="ARBA" id="ARBA00037900"/>
    </source>
</evidence>
<evidence type="ECO:0000256" key="1">
    <source>
        <dbReference type="ARBA" id="ARBA00006336"/>
    </source>
</evidence>
<comment type="pathway">
    <text evidence="5">Cofactor biosynthesis; nicotinate biosynthesis; nicotinate from nicotinamide: step 1/1.</text>
</comment>
<dbReference type="InterPro" id="IPR036380">
    <property type="entry name" value="Isochorismatase-like_sf"/>
</dbReference>
<evidence type="ECO:0000256" key="3">
    <source>
        <dbReference type="ARBA" id="ARBA00022723"/>
    </source>
</evidence>
<dbReference type="GO" id="GO:0046872">
    <property type="term" value="F:metal ion binding"/>
    <property type="evidence" value="ECO:0007669"/>
    <property type="project" value="UniProtKB-KW"/>
</dbReference>
<dbReference type="OrthoDB" id="167809at2759"/>
<keyword evidence="2" id="KW-0662">Pyridine nucleotide biosynthesis</keyword>
<dbReference type="SUPFAM" id="SSF52499">
    <property type="entry name" value="Isochorismatase-like hydrolases"/>
    <property type="match status" value="1"/>
</dbReference>
<evidence type="ECO:0000313" key="11">
    <source>
        <dbReference type="Proteomes" id="UP000245119"/>
    </source>
</evidence>
<dbReference type="Proteomes" id="UP000245119">
    <property type="component" value="Linkage Group LG1"/>
</dbReference>
<dbReference type="EC" id="3.5.1.19" evidence="6"/>
<gene>
    <name evidence="10" type="ORF">C0Q70_00323</name>
</gene>
<dbReference type="Gene3D" id="3.40.50.850">
    <property type="entry name" value="Isochorismatase-like"/>
    <property type="match status" value="1"/>
</dbReference>